<evidence type="ECO:0000256" key="1">
    <source>
        <dbReference type="SAM" id="MobiDB-lite"/>
    </source>
</evidence>
<dbReference type="InterPro" id="IPR050700">
    <property type="entry name" value="YIM1/Zinc_Alcohol_DH_Fams"/>
</dbReference>
<dbReference type="InterPro" id="IPR011032">
    <property type="entry name" value="GroES-like_sf"/>
</dbReference>
<evidence type="ECO:0000259" key="2">
    <source>
        <dbReference type="SMART" id="SM00829"/>
    </source>
</evidence>
<dbReference type="eggNOG" id="COG0604">
    <property type="taxonomic scope" value="Bacteria"/>
</dbReference>
<dbReference type="SMART" id="SM00829">
    <property type="entry name" value="PKS_ER"/>
    <property type="match status" value="1"/>
</dbReference>
<accession>K6WZR5</accession>
<proteinExistence type="predicted"/>
<dbReference type="SUPFAM" id="SSF51735">
    <property type="entry name" value="NAD(P)-binding Rossmann-fold domains"/>
    <property type="match status" value="1"/>
</dbReference>
<dbReference type="Pfam" id="PF08240">
    <property type="entry name" value="ADH_N"/>
    <property type="match status" value="1"/>
</dbReference>
<feature type="region of interest" description="Disordered" evidence="1">
    <location>
        <begin position="334"/>
        <end position="355"/>
    </location>
</feature>
<dbReference type="Proteomes" id="UP000008366">
    <property type="component" value="Unassembled WGS sequence"/>
</dbReference>
<dbReference type="AlphaFoldDB" id="K6WZR5"/>
<reference evidence="3 4" key="1">
    <citation type="submission" date="2012-08" db="EMBL/GenBank/DDBJ databases">
        <title>Whole genome shotgun sequence of Kineosphaera limosa NBRC 100340.</title>
        <authorList>
            <person name="Yoshida I."/>
            <person name="Isaki S."/>
            <person name="Hosoyama A."/>
            <person name="Tsuchikane K."/>
            <person name="Katsumata H."/>
            <person name="Ando Y."/>
            <person name="Ohji S."/>
            <person name="Hamada M."/>
            <person name="Tamura T."/>
            <person name="Yamazoe A."/>
            <person name="Yamazaki S."/>
            <person name="Fujita N."/>
        </authorList>
    </citation>
    <scope>NUCLEOTIDE SEQUENCE [LARGE SCALE GENOMIC DNA]</scope>
    <source>
        <strain evidence="3 4">NBRC 100340</strain>
    </source>
</reference>
<dbReference type="EMBL" id="BAHD01000075">
    <property type="protein sequence ID" value="GAB97612.1"/>
    <property type="molecule type" value="Genomic_DNA"/>
</dbReference>
<dbReference type="STRING" id="1184609.KILIM_075_00310"/>
<evidence type="ECO:0000313" key="3">
    <source>
        <dbReference type="EMBL" id="GAB97612.1"/>
    </source>
</evidence>
<dbReference type="Gene3D" id="3.40.50.720">
    <property type="entry name" value="NAD(P)-binding Rossmann-like Domain"/>
    <property type="match status" value="1"/>
</dbReference>
<organism evidence="3 4">
    <name type="scientific">Kineosphaera limosa NBRC 100340</name>
    <dbReference type="NCBI Taxonomy" id="1184609"/>
    <lineage>
        <taxon>Bacteria</taxon>
        <taxon>Bacillati</taxon>
        <taxon>Actinomycetota</taxon>
        <taxon>Actinomycetes</taxon>
        <taxon>Micrococcales</taxon>
        <taxon>Dermatophilaceae</taxon>
        <taxon>Kineosphaera</taxon>
    </lineage>
</organism>
<dbReference type="GO" id="GO:0016491">
    <property type="term" value="F:oxidoreductase activity"/>
    <property type="evidence" value="ECO:0007669"/>
    <property type="project" value="InterPro"/>
</dbReference>
<dbReference type="InterPro" id="IPR013154">
    <property type="entry name" value="ADH-like_N"/>
</dbReference>
<dbReference type="OrthoDB" id="3175656at2"/>
<feature type="compositionally biased region" description="Polar residues" evidence="1">
    <location>
        <begin position="337"/>
        <end position="349"/>
    </location>
</feature>
<dbReference type="SUPFAM" id="SSF50129">
    <property type="entry name" value="GroES-like"/>
    <property type="match status" value="1"/>
</dbReference>
<protein>
    <submittedName>
        <fullName evidence="3">Putative oxidoreductase</fullName>
    </submittedName>
</protein>
<name>K6WZR5_9MICO</name>
<dbReference type="InterPro" id="IPR036291">
    <property type="entry name" value="NAD(P)-bd_dom_sf"/>
</dbReference>
<dbReference type="RefSeq" id="WP_006594144.1">
    <property type="nucleotide sequence ID" value="NZ_BAHD01000075.1"/>
</dbReference>
<comment type="caution">
    <text evidence="3">The sequence shown here is derived from an EMBL/GenBank/DDBJ whole genome shotgun (WGS) entry which is preliminary data.</text>
</comment>
<dbReference type="Pfam" id="PF13602">
    <property type="entry name" value="ADH_zinc_N_2"/>
    <property type="match status" value="1"/>
</dbReference>
<dbReference type="Gene3D" id="3.90.180.10">
    <property type="entry name" value="Medium-chain alcohol dehydrogenases, catalytic domain"/>
    <property type="match status" value="1"/>
</dbReference>
<sequence length="355" mass="36570">MRRIVQDGFGGTEQLRVETAGIPEPGTGQVSIRVGAVGVDRGTWHILTGTPPIGRLGFGLRRPRAAFRTPGRDVAGVIDALGPGVCGWEVGERVHGTADGSLADYVVTSVDRIARPAPTLNLVEAAALPISGLTAYQALRDAAVGPGQRVLVVGASGGVGHLAVQIAAALGAHTSAVCRAESADLMRALGASQIIERTSAALPTEAGPYDVVLDIASNRPRRELRALLTTRGTLVCIGTEAGGLTSGLHHSMAAALLNPFVSHRLVMHISKELGSDLAELDQLAEQSGVRPRVGHVVPFERAAEAIDLVGSGRAVGKTVVEVDGALWQESLEARASVATSTPPGDSPSSRPAPLA</sequence>
<dbReference type="PANTHER" id="PTHR11695">
    <property type="entry name" value="ALCOHOL DEHYDROGENASE RELATED"/>
    <property type="match status" value="1"/>
</dbReference>
<feature type="domain" description="Enoyl reductase (ER)" evidence="2">
    <location>
        <begin position="10"/>
        <end position="320"/>
    </location>
</feature>
<dbReference type="PANTHER" id="PTHR11695:SF294">
    <property type="entry name" value="RETICULON-4-INTERACTING PROTEIN 1, MITOCHONDRIAL"/>
    <property type="match status" value="1"/>
</dbReference>
<dbReference type="CDD" id="cd08267">
    <property type="entry name" value="MDR1"/>
    <property type="match status" value="1"/>
</dbReference>
<dbReference type="InterPro" id="IPR020843">
    <property type="entry name" value="ER"/>
</dbReference>
<gene>
    <name evidence="3" type="ORF">KILIM_075_00310</name>
</gene>
<evidence type="ECO:0000313" key="4">
    <source>
        <dbReference type="Proteomes" id="UP000008366"/>
    </source>
</evidence>
<keyword evidence="4" id="KW-1185">Reference proteome</keyword>